<protein>
    <submittedName>
        <fullName evidence="12">Aquaporin</fullName>
    </submittedName>
</protein>
<keyword evidence="5" id="KW-0677">Repeat</keyword>
<keyword evidence="13" id="KW-1185">Reference proteome</keyword>
<evidence type="ECO:0000256" key="5">
    <source>
        <dbReference type="ARBA" id="ARBA00022737"/>
    </source>
</evidence>
<evidence type="ECO:0000313" key="13">
    <source>
        <dbReference type="Proteomes" id="UP000799302"/>
    </source>
</evidence>
<dbReference type="OrthoDB" id="3222at2759"/>
<evidence type="ECO:0000256" key="9">
    <source>
        <dbReference type="ARBA" id="ARBA00049405"/>
    </source>
</evidence>
<organism evidence="12 13">
    <name type="scientific">Microthyrium microscopicum</name>
    <dbReference type="NCBI Taxonomy" id="703497"/>
    <lineage>
        <taxon>Eukaryota</taxon>
        <taxon>Fungi</taxon>
        <taxon>Dikarya</taxon>
        <taxon>Ascomycota</taxon>
        <taxon>Pezizomycotina</taxon>
        <taxon>Dothideomycetes</taxon>
        <taxon>Dothideomycetes incertae sedis</taxon>
        <taxon>Microthyriales</taxon>
        <taxon>Microthyriaceae</taxon>
        <taxon>Microthyrium</taxon>
    </lineage>
</organism>
<dbReference type="AlphaFoldDB" id="A0A6A6UEV1"/>
<dbReference type="PRINTS" id="PR02019">
    <property type="entry name" value="AQUAPORIN7"/>
</dbReference>
<dbReference type="Gene3D" id="1.20.1080.10">
    <property type="entry name" value="Glycerol uptake facilitator protein"/>
    <property type="match status" value="1"/>
</dbReference>
<feature type="transmembrane region" description="Helical" evidence="11">
    <location>
        <begin position="221"/>
        <end position="239"/>
    </location>
</feature>
<dbReference type="PANTHER" id="PTHR43829">
    <property type="entry name" value="AQUAPORIN OR AQUAGLYCEROPORIN RELATED"/>
    <property type="match status" value="1"/>
</dbReference>
<dbReference type="PRINTS" id="PR00783">
    <property type="entry name" value="MINTRINSICP"/>
</dbReference>
<evidence type="ECO:0000256" key="4">
    <source>
        <dbReference type="ARBA" id="ARBA00022692"/>
    </source>
</evidence>
<sequence>MDAARRANGGDSQFVLTIVGDNAVAELIRHDPDLENADIGAELPWSIARSKTKEFFSEFLSTFILLCFGEGTVAQNVLSGSGDTINIGFGWGIGVMMGIYVGGKSGAHMNPAVTLACCIFRGFKWKKLPIYVLAQVLGAMSATAVVYLNYKTAIDIHEGGPDIRTIPGISKTGTAGIYSTYAQPFLSSGQQFFSEFLATALLIFCLFALLDHRNLGINRQLLPLGMFFVIFGIAVAFGWETGFAINPARDFGPRAVASMLGYSVDIWTVHHNYAWVPIIAPLIGGSFGALMYDIFIYTGESPINTPWFGLRKPKQTGWSSSQV</sequence>
<dbReference type="InterPro" id="IPR023271">
    <property type="entry name" value="Aquaporin-like"/>
</dbReference>
<dbReference type="Pfam" id="PF00230">
    <property type="entry name" value="MIP"/>
    <property type="match status" value="1"/>
</dbReference>
<keyword evidence="6 11" id="KW-1133">Transmembrane helix</keyword>
<dbReference type="GO" id="GO:0015250">
    <property type="term" value="F:water channel activity"/>
    <property type="evidence" value="ECO:0007669"/>
    <property type="project" value="TreeGrafter"/>
</dbReference>
<evidence type="ECO:0000256" key="11">
    <source>
        <dbReference type="SAM" id="Phobius"/>
    </source>
</evidence>
<dbReference type="InterPro" id="IPR050363">
    <property type="entry name" value="MIP/Aquaporin"/>
</dbReference>
<evidence type="ECO:0000256" key="8">
    <source>
        <dbReference type="ARBA" id="ARBA00034651"/>
    </source>
</evidence>
<accession>A0A6A6UEV1</accession>
<evidence type="ECO:0000256" key="7">
    <source>
        <dbReference type="ARBA" id="ARBA00023136"/>
    </source>
</evidence>
<dbReference type="PROSITE" id="PS00221">
    <property type="entry name" value="MIP"/>
    <property type="match status" value="1"/>
</dbReference>
<comment type="similarity">
    <text evidence="2 10">Belongs to the MIP/aquaporin (TC 1.A.8) family.</text>
</comment>
<proteinExistence type="inferred from homology"/>
<gene>
    <name evidence="12" type="ORF">BT63DRAFT_371970</name>
</gene>
<evidence type="ECO:0000313" key="12">
    <source>
        <dbReference type="EMBL" id="KAF2670091.1"/>
    </source>
</evidence>
<feature type="transmembrane region" description="Helical" evidence="11">
    <location>
        <begin position="130"/>
        <end position="150"/>
    </location>
</feature>
<comment type="subcellular location">
    <subcellularLocation>
        <location evidence="1">Membrane</location>
        <topology evidence="1">Multi-pass membrane protein</topology>
    </subcellularLocation>
</comment>
<feature type="transmembrane region" description="Helical" evidence="11">
    <location>
        <begin position="59"/>
        <end position="78"/>
    </location>
</feature>
<evidence type="ECO:0000256" key="1">
    <source>
        <dbReference type="ARBA" id="ARBA00004141"/>
    </source>
</evidence>
<dbReference type="EMBL" id="MU004234">
    <property type="protein sequence ID" value="KAF2670091.1"/>
    <property type="molecule type" value="Genomic_DNA"/>
</dbReference>
<reference evidence="12" key="1">
    <citation type="journal article" date="2020" name="Stud. Mycol.">
        <title>101 Dothideomycetes genomes: a test case for predicting lifestyles and emergence of pathogens.</title>
        <authorList>
            <person name="Haridas S."/>
            <person name="Albert R."/>
            <person name="Binder M."/>
            <person name="Bloem J."/>
            <person name="Labutti K."/>
            <person name="Salamov A."/>
            <person name="Andreopoulos B."/>
            <person name="Baker S."/>
            <person name="Barry K."/>
            <person name="Bills G."/>
            <person name="Bluhm B."/>
            <person name="Cannon C."/>
            <person name="Castanera R."/>
            <person name="Culley D."/>
            <person name="Daum C."/>
            <person name="Ezra D."/>
            <person name="Gonzalez J."/>
            <person name="Henrissat B."/>
            <person name="Kuo A."/>
            <person name="Liang C."/>
            <person name="Lipzen A."/>
            <person name="Lutzoni F."/>
            <person name="Magnuson J."/>
            <person name="Mondo S."/>
            <person name="Nolan M."/>
            <person name="Ohm R."/>
            <person name="Pangilinan J."/>
            <person name="Park H.-J."/>
            <person name="Ramirez L."/>
            <person name="Alfaro M."/>
            <person name="Sun H."/>
            <person name="Tritt A."/>
            <person name="Yoshinaga Y."/>
            <person name="Zwiers L.-H."/>
            <person name="Turgeon B."/>
            <person name="Goodwin S."/>
            <person name="Spatafora J."/>
            <person name="Crous P."/>
            <person name="Grigoriev I."/>
        </authorList>
    </citation>
    <scope>NUCLEOTIDE SEQUENCE</scope>
    <source>
        <strain evidence="12">CBS 115976</strain>
    </source>
</reference>
<evidence type="ECO:0000256" key="6">
    <source>
        <dbReference type="ARBA" id="ARBA00022989"/>
    </source>
</evidence>
<dbReference type="GO" id="GO:0005886">
    <property type="term" value="C:plasma membrane"/>
    <property type="evidence" value="ECO:0007669"/>
    <property type="project" value="TreeGrafter"/>
</dbReference>
<dbReference type="InterPro" id="IPR000425">
    <property type="entry name" value="MIP"/>
</dbReference>
<name>A0A6A6UEV1_9PEZI</name>
<evidence type="ECO:0000256" key="10">
    <source>
        <dbReference type="RuleBase" id="RU000477"/>
    </source>
</evidence>
<keyword evidence="7 11" id="KW-0472">Membrane</keyword>
<feature type="transmembrane region" description="Helical" evidence="11">
    <location>
        <begin position="273"/>
        <end position="295"/>
    </location>
</feature>
<feature type="transmembrane region" description="Helical" evidence="11">
    <location>
        <begin position="84"/>
        <end position="102"/>
    </location>
</feature>
<keyword evidence="3 10" id="KW-0813">Transport</keyword>
<feature type="transmembrane region" description="Helical" evidence="11">
    <location>
        <begin position="192"/>
        <end position="209"/>
    </location>
</feature>
<dbReference type="PANTHER" id="PTHR43829:SF9">
    <property type="entry name" value="AQUAPORIN-9"/>
    <property type="match status" value="1"/>
</dbReference>
<dbReference type="InterPro" id="IPR022357">
    <property type="entry name" value="MIP_CS"/>
</dbReference>
<dbReference type="CDD" id="cd00333">
    <property type="entry name" value="MIP"/>
    <property type="match status" value="1"/>
</dbReference>
<comment type="catalytic activity">
    <reaction evidence="9">
        <text>glycerol(in) = glycerol(out)</text>
        <dbReference type="Rhea" id="RHEA:29675"/>
        <dbReference type="ChEBI" id="CHEBI:17754"/>
    </reaction>
</comment>
<dbReference type="FunFam" id="1.20.1080.10:FF:000027">
    <property type="entry name" value="MIP aquaporin"/>
    <property type="match status" value="1"/>
</dbReference>
<dbReference type="Proteomes" id="UP000799302">
    <property type="component" value="Unassembled WGS sequence"/>
</dbReference>
<dbReference type="GO" id="GO:0015254">
    <property type="term" value="F:glycerol channel activity"/>
    <property type="evidence" value="ECO:0007669"/>
    <property type="project" value="TreeGrafter"/>
</dbReference>
<comment type="catalytic activity">
    <reaction evidence="8">
        <text>H2O(in) = H2O(out)</text>
        <dbReference type="Rhea" id="RHEA:29667"/>
        <dbReference type="ChEBI" id="CHEBI:15377"/>
    </reaction>
</comment>
<keyword evidence="4 10" id="KW-0812">Transmembrane</keyword>
<evidence type="ECO:0000256" key="2">
    <source>
        <dbReference type="ARBA" id="ARBA00006175"/>
    </source>
</evidence>
<evidence type="ECO:0000256" key="3">
    <source>
        <dbReference type="ARBA" id="ARBA00022448"/>
    </source>
</evidence>
<dbReference type="NCBIfam" id="TIGR00861">
    <property type="entry name" value="MIP"/>
    <property type="match status" value="1"/>
</dbReference>
<dbReference type="SUPFAM" id="SSF81338">
    <property type="entry name" value="Aquaporin-like"/>
    <property type="match status" value="1"/>
</dbReference>